<keyword evidence="2" id="KW-1185">Reference proteome</keyword>
<dbReference type="Proteomes" id="UP000199092">
    <property type="component" value="Chromosome I"/>
</dbReference>
<dbReference type="AlphaFoldDB" id="A0A1H1ZRK8"/>
<dbReference type="Pfam" id="PF14552">
    <property type="entry name" value="Tautomerase_2"/>
    <property type="match status" value="1"/>
</dbReference>
<dbReference type="RefSeq" id="WP_091415163.1">
    <property type="nucleotide sequence ID" value="NZ_LT629749.1"/>
</dbReference>
<dbReference type="Gene3D" id="3.30.429.10">
    <property type="entry name" value="Macrophage Migration Inhibitory Factor"/>
    <property type="match status" value="1"/>
</dbReference>
<dbReference type="PANTHER" id="PTHR38460">
    <property type="entry name" value="TAUTOMERASE YOLI-RELATED"/>
    <property type="match status" value="1"/>
</dbReference>
<evidence type="ECO:0000313" key="1">
    <source>
        <dbReference type="EMBL" id="SDT36217.1"/>
    </source>
</evidence>
<proteinExistence type="predicted"/>
<dbReference type="InterPro" id="IPR014347">
    <property type="entry name" value="Tautomerase/MIF_sf"/>
</dbReference>
<dbReference type="EMBL" id="LT629749">
    <property type="protein sequence ID" value="SDT36217.1"/>
    <property type="molecule type" value="Genomic_DNA"/>
</dbReference>
<dbReference type="STRING" id="546871.SAMN04488543_3951"/>
<evidence type="ECO:0000313" key="2">
    <source>
        <dbReference type="Proteomes" id="UP000199092"/>
    </source>
</evidence>
<dbReference type="PANTHER" id="PTHR38460:SF1">
    <property type="entry name" value="TAUTOMERASE YOLI-RELATED"/>
    <property type="match status" value="1"/>
</dbReference>
<sequence>MPHVRIDMHRELAPKMSQISDAVHAGLVSGLDMTPEDLFQVFRLHDQGELVYSRTFPDADRTDIVFIEVLASPGYTDEQKQRGLAAVADEVAKVGIKKDNLLLVLVETAPGAAWHAPAREA</sequence>
<dbReference type="SUPFAM" id="SSF55331">
    <property type="entry name" value="Tautomerase/MIF"/>
    <property type="match status" value="1"/>
</dbReference>
<dbReference type="InterPro" id="IPR037479">
    <property type="entry name" value="Tauto_MSAD"/>
</dbReference>
<reference evidence="1 2" key="1">
    <citation type="submission" date="2016-10" db="EMBL/GenBank/DDBJ databases">
        <authorList>
            <person name="de Groot N.N."/>
        </authorList>
    </citation>
    <scope>NUCLEOTIDE SEQUENCE [LARGE SCALE GENOMIC DNA]</scope>
    <source>
        <strain evidence="1 2">DSM 21741</strain>
    </source>
</reference>
<name>A0A1H1ZRK8_9ACTN</name>
<accession>A0A1H1ZRK8</accession>
<gene>
    <name evidence="1" type="ORF">SAMN04488543_3951</name>
</gene>
<protein>
    <submittedName>
        <fullName evidence="1">Tautomerase enzyme</fullName>
    </submittedName>
</protein>
<organism evidence="1 2">
    <name type="scientific">Friedmanniella luteola</name>
    <dbReference type="NCBI Taxonomy" id="546871"/>
    <lineage>
        <taxon>Bacteria</taxon>
        <taxon>Bacillati</taxon>
        <taxon>Actinomycetota</taxon>
        <taxon>Actinomycetes</taxon>
        <taxon>Propionibacteriales</taxon>
        <taxon>Nocardioidaceae</taxon>
        <taxon>Friedmanniella</taxon>
    </lineage>
</organism>
<dbReference type="OrthoDB" id="9804765at2"/>